<evidence type="ECO:0000313" key="3">
    <source>
        <dbReference type="Proteomes" id="UP000229385"/>
    </source>
</evidence>
<accession>A0A2M7XC12</accession>
<protein>
    <submittedName>
        <fullName evidence="2">Uncharacterized protein</fullName>
    </submittedName>
</protein>
<dbReference type="Proteomes" id="UP000229385">
    <property type="component" value="Unassembled WGS sequence"/>
</dbReference>
<dbReference type="EMBL" id="PFWU01000041">
    <property type="protein sequence ID" value="PJA45393.1"/>
    <property type="molecule type" value="Genomic_DNA"/>
</dbReference>
<feature type="region of interest" description="Disordered" evidence="1">
    <location>
        <begin position="1"/>
        <end position="35"/>
    </location>
</feature>
<gene>
    <name evidence="2" type="ORF">CO174_03435</name>
</gene>
<reference evidence="3" key="1">
    <citation type="submission" date="2017-09" db="EMBL/GenBank/DDBJ databases">
        <title>Depth-based differentiation of microbial function through sediment-hosted aquifers and enrichment of novel symbionts in the deep terrestrial subsurface.</title>
        <authorList>
            <person name="Probst A.J."/>
            <person name="Ladd B."/>
            <person name="Jarett J.K."/>
            <person name="Geller-Mcgrath D.E."/>
            <person name="Sieber C.M.K."/>
            <person name="Emerson J.B."/>
            <person name="Anantharaman K."/>
            <person name="Thomas B.C."/>
            <person name="Malmstrom R."/>
            <person name="Stieglmeier M."/>
            <person name="Klingl A."/>
            <person name="Woyke T."/>
            <person name="Ryan C.M."/>
            <person name="Banfield J.F."/>
        </authorList>
    </citation>
    <scope>NUCLEOTIDE SEQUENCE [LARGE SCALE GENOMIC DNA]</scope>
</reference>
<name>A0A2M7XC12_9BACT</name>
<comment type="caution">
    <text evidence="2">The sequence shown here is derived from an EMBL/GenBank/DDBJ whole genome shotgun (WGS) entry which is preliminary data.</text>
</comment>
<organism evidence="2 3">
    <name type="scientific">Candidatus Uhrbacteria bacterium CG_4_9_14_3_um_filter_50_9</name>
    <dbReference type="NCBI Taxonomy" id="1975035"/>
    <lineage>
        <taxon>Bacteria</taxon>
        <taxon>Candidatus Uhriibacteriota</taxon>
    </lineage>
</organism>
<dbReference type="AlphaFoldDB" id="A0A2M7XC12"/>
<proteinExistence type="predicted"/>
<sequence length="142" mass="16170">MEENDQIQIQEDPLLKGKSGIPVSFSEDSQDSPTANKYPASFLKINRRIFKVVGMYAQLLWEESPNGKTIAVSDLLENAKYLFGSRYQSQNKYVQRHIAVDLREITAFLGFKSQLRRKSARNMESCTTSPSILCEVVHLNLL</sequence>
<evidence type="ECO:0000313" key="2">
    <source>
        <dbReference type="EMBL" id="PJA45393.1"/>
    </source>
</evidence>
<evidence type="ECO:0000256" key="1">
    <source>
        <dbReference type="SAM" id="MobiDB-lite"/>
    </source>
</evidence>